<gene>
    <name evidence="5" type="ORF">NITMOv2_3158</name>
</gene>
<dbReference type="SUPFAM" id="SSF48403">
    <property type="entry name" value="Ankyrin repeat"/>
    <property type="match status" value="1"/>
</dbReference>
<evidence type="ECO:0000313" key="6">
    <source>
        <dbReference type="Proteomes" id="UP000069205"/>
    </source>
</evidence>
<dbReference type="PATRIC" id="fig|42253.5.peg.3112"/>
<keyword evidence="1" id="KW-0677">Repeat</keyword>
<dbReference type="PANTHER" id="PTHR24189:SF50">
    <property type="entry name" value="ANKYRIN REPEAT AND SOCS BOX PROTEIN 2"/>
    <property type="match status" value="1"/>
</dbReference>
<evidence type="ECO:0000256" key="3">
    <source>
        <dbReference type="PROSITE-ProRule" id="PRU00023"/>
    </source>
</evidence>
<name>A0A0K2GG18_NITMO</name>
<accession>A0A0K2GG18</accession>
<sequence>MKFFCLIFLGVIIGLVAIVPFSLAETKVITADALYTMGDGESPSSAEAQVLQKAKQAALEQAGTYVEAYSKIQNYDLTKDEIQVLTGGVLAVEVLEKTRTMVGDGLRFYTKIKATVTTDKMEEMAQRIKGRNVAQEYKNLQGEYTRLSRELETWKKVAAEAKADAKRQTALDRIKESEQNFARIQQNEAALLRRLEADSLLFDRLKDLDLEGVIQALKDGANPNAVDMTHKRKSSALDTLITFGAFPRSKKEKNEKIEETTIELANALFAHGGKVSNIYDNEILFFPISEGWAKLTELLIQNGANFRNKMDGRTPMEWAIHYNQPKIVEVLTAHGVRRVDTGKASVIRFISAADRSDTSQMIRLSRGGDIDVNAKDDRDQTALIAALRWPIDEEERYRTIMLLLELGADPNVTGESQLRGLEGIPIHLAIGMNTLTLNKPYGDSKRLATLAIEELLKHGGKVAHRDSTGRTPLHIAAKDDNVVAAEILIAHGATVMPRDKSGKTPLDYAESAAMIKFLKSHGATENH</sequence>
<dbReference type="PROSITE" id="PS50088">
    <property type="entry name" value="ANK_REPEAT"/>
    <property type="match status" value="1"/>
</dbReference>
<evidence type="ECO:0000256" key="1">
    <source>
        <dbReference type="ARBA" id="ARBA00022737"/>
    </source>
</evidence>
<dbReference type="STRING" id="42253.NITMOv2_3158"/>
<dbReference type="PANTHER" id="PTHR24189">
    <property type="entry name" value="MYOTROPHIN"/>
    <property type="match status" value="1"/>
</dbReference>
<dbReference type="Gene3D" id="1.25.40.20">
    <property type="entry name" value="Ankyrin repeat-containing domain"/>
    <property type="match status" value="2"/>
</dbReference>
<keyword evidence="2 3" id="KW-0040">ANK repeat</keyword>
<dbReference type="InterPro" id="IPR050745">
    <property type="entry name" value="Multifunctional_regulatory"/>
</dbReference>
<dbReference type="KEGG" id="nmv:NITMOv2_3158"/>
<feature type="repeat" description="ANK" evidence="3">
    <location>
        <begin position="468"/>
        <end position="500"/>
    </location>
</feature>
<feature type="coiled-coil region" evidence="4">
    <location>
        <begin position="137"/>
        <end position="194"/>
    </location>
</feature>
<dbReference type="InterPro" id="IPR002110">
    <property type="entry name" value="Ankyrin_rpt"/>
</dbReference>
<dbReference type="PROSITE" id="PS50297">
    <property type="entry name" value="ANK_REP_REGION"/>
    <property type="match status" value="1"/>
</dbReference>
<dbReference type="EMBL" id="CP011801">
    <property type="protein sequence ID" value="ALA59557.1"/>
    <property type="molecule type" value="Genomic_DNA"/>
</dbReference>
<evidence type="ECO:0000256" key="4">
    <source>
        <dbReference type="SAM" id="Coils"/>
    </source>
</evidence>
<proteinExistence type="predicted"/>
<organism evidence="5 6">
    <name type="scientific">Nitrospira moscoviensis</name>
    <dbReference type="NCBI Taxonomy" id="42253"/>
    <lineage>
        <taxon>Bacteria</taxon>
        <taxon>Pseudomonadati</taxon>
        <taxon>Nitrospirota</taxon>
        <taxon>Nitrospiria</taxon>
        <taxon>Nitrospirales</taxon>
        <taxon>Nitrospiraceae</taxon>
        <taxon>Nitrospira</taxon>
    </lineage>
</organism>
<dbReference type="InterPro" id="IPR036770">
    <property type="entry name" value="Ankyrin_rpt-contain_sf"/>
</dbReference>
<dbReference type="SMART" id="SM00248">
    <property type="entry name" value="ANK"/>
    <property type="match status" value="4"/>
</dbReference>
<dbReference type="AlphaFoldDB" id="A0A0K2GG18"/>
<dbReference type="OrthoDB" id="13225at2"/>
<reference evidence="5 6" key="1">
    <citation type="journal article" date="2015" name="Proc. Natl. Acad. Sci. U.S.A.">
        <title>Expanded metabolic versatility of ubiquitous nitrite-oxidizing bacteria from the genus Nitrospira.</title>
        <authorList>
            <person name="Koch H."/>
            <person name="Lucker S."/>
            <person name="Albertsen M."/>
            <person name="Kitzinger K."/>
            <person name="Herbold C."/>
            <person name="Spieck E."/>
            <person name="Nielsen P.H."/>
            <person name="Wagner M."/>
            <person name="Daims H."/>
        </authorList>
    </citation>
    <scope>NUCLEOTIDE SEQUENCE [LARGE SCALE GENOMIC DNA]</scope>
    <source>
        <strain evidence="5 6">NSP M-1</strain>
    </source>
</reference>
<protein>
    <submittedName>
        <fullName evidence="5">Uncharacterized protein</fullName>
    </submittedName>
</protein>
<dbReference type="RefSeq" id="WP_053380549.1">
    <property type="nucleotide sequence ID" value="NZ_CP011801.1"/>
</dbReference>
<dbReference type="Proteomes" id="UP000069205">
    <property type="component" value="Chromosome"/>
</dbReference>
<dbReference type="Pfam" id="PF12796">
    <property type="entry name" value="Ank_2"/>
    <property type="match status" value="1"/>
</dbReference>
<keyword evidence="4" id="KW-0175">Coiled coil</keyword>
<keyword evidence="6" id="KW-1185">Reference proteome</keyword>
<evidence type="ECO:0000256" key="2">
    <source>
        <dbReference type="ARBA" id="ARBA00023043"/>
    </source>
</evidence>
<evidence type="ECO:0000313" key="5">
    <source>
        <dbReference type="EMBL" id="ALA59557.1"/>
    </source>
</evidence>